<accession>A0A8R1I454</accession>
<evidence type="ECO:0000313" key="3">
    <source>
        <dbReference type="Proteomes" id="UP000005237"/>
    </source>
</evidence>
<keyword evidence="1" id="KW-0472">Membrane</keyword>
<dbReference type="EnsemblMetazoa" id="CJA18751.1">
    <property type="protein sequence ID" value="CJA18751.1"/>
    <property type="gene ID" value="WBGene00137955"/>
</dbReference>
<reference evidence="2" key="2">
    <citation type="submission" date="2022-06" db="UniProtKB">
        <authorList>
            <consortium name="EnsemblMetazoa"/>
        </authorList>
    </citation>
    <scope>IDENTIFICATION</scope>
    <source>
        <strain evidence="2">DF5081</strain>
    </source>
</reference>
<dbReference type="Proteomes" id="UP000005237">
    <property type="component" value="Unassembled WGS sequence"/>
</dbReference>
<proteinExistence type="predicted"/>
<name>A0A8R1I454_CAEJA</name>
<protein>
    <submittedName>
        <fullName evidence="2">DUF1619 domain-containing protein</fullName>
    </submittedName>
</protein>
<dbReference type="PANTHER" id="PTHR14611">
    <property type="entry name" value="TECTONIC FAMILY MEMBER"/>
    <property type="match status" value="1"/>
</dbReference>
<dbReference type="AlphaFoldDB" id="A0A8R1I454"/>
<sequence length="417" mass="47757">MRISDDIGYEDVEIEQSVEHWNQYANSKRENKNTEKNPDLLTFGSQFGIRLFKLPAAISETDFCTGTQNVEMKRNLTVRCKPLSTTDMLSQCTENSFLSALALFGNGEFIQRRENETVEEVPRISPEQLRSPVWNGSMCNGVVKTAHLVFHLNETKMERVEVHVQYDVLPSNVDNNWFEQTFSVEWIPVKLRDEEEQKPSGENRTEQEMGYKDGEQIFRFQDSGRVPYTLPTLGHCYSGEISPTPVNFLRPLTCICTITTINCEDARAKAKMFYKQVYPSEFVSSPSEDAHSAKVGRDNVTWEQMSSSVSSCRLPVSSLLQIYYSKIGSIKSYREVIVAGNVQIILDDIPYLPGQLIRMPLRISFTDVTAPPKSLFAALPYIDIRLPHDFFYPFISSSSNFSFSIYFMVIMFMLLRF</sequence>
<reference evidence="3" key="1">
    <citation type="submission" date="2010-08" db="EMBL/GenBank/DDBJ databases">
        <authorList>
            <consortium name="Caenorhabditis japonica Sequencing Consortium"/>
            <person name="Wilson R.K."/>
        </authorList>
    </citation>
    <scope>NUCLEOTIDE SEQUENCE [LARGE SCALE GENOMIC DNA]</scope>
    <source>
        <strain evidence="3">DF5081</strain>
    </source>
</reference>
<dbReference type="GO" id="GO:0035869">
    <property type="term" value="C:ciliary transition zone"/>
    <property type="evidence" value="ECO:0007669"/>
    <property type="project" value="TreeGrafter"/>
</dbReference>
<dbReference type="GO" id="GO:0060271">
    <property type="term" value="P:cilium assembly"/>
    <property type="evidence" value="ECO:0007669"/>
    <property type="project" value="TreeGrafter"/>
</dbReference>
<organism evidence="2 3">
    <name type="scientific">Caenorhabditis japonica</name>
    <dbReference type="NCBI Taxonomy" id="281687"/>
    <lineage>
        <taxon>Eukaryota</taxon>
        <taxon>Metazoa</taxon>
        <taxon>Ecdysozoa</taxon>
        <taxon>Nematoda</taxon>
        <taxon>Chromadorea</taxon>
        <taxon>Rhabditida</taxon>
        <taxon>Rhabditina</taxon>
        <taxon>Rhabditomorpha</taxon>
        <taxon>Rhabditoidea</taxon>
        <taxon>Rhabditidae</taxon>
        <taxon>Peloderinae</taxon>
        <taxon>Caenorhabditis</taxon>
    </lineage>
</organism>
<dbReference type="InterPro" id="IPR040354">
    <property type="entry name" value="TCTN1-3"/>
</dbReference>
<keyword evidence="1" id="KW-1133">Transmembrane helix</keyword>
<evidence type="ECO:0000313" key="2">
    <source>
        <dbReference type="EnsemblMetazoa" id="CJA18751.1"/>
    </source>
</evidence>
<feature type="transmembrane region" description="Helical" evidence="1">
    <location>
        <begin position="390"/>
        <end position="415"/>
    </location>
</feature>
<evidence type="ECO:0000256" key="1">
    <source>
        <dbReference type="SAM" id="Phobius"/>
    </source>
</evidence>
<dbReference type="PANTHER" id="PTHR14611:SF2">
    <property type="entry name" value="TECTONIC"/>
    <property type="match status" value="1"/>
</dbReference>
<keyword evidence="3" id="KW-1185">Reference proteome</keyword>
<keyword evidence="1" id="KW-0812">Transmembrane</keyword>